<evidence type="ECO:0000313" key="2">
    <source>
        <dbReference type="EMBL" id="WMV30297.1"/>
    </source>
</evidence>
<evidence type="ECO:0000259" key="1">
    <source>
        <dbReference type="Pfam" id="PF03732"/>
    </source>
</evidence>
<dbReference type="AlphaFoldDB" id="A0AAF0QTY8"/>
<accession>A0AAF0QTY8</accession>
<proteinExistence type="predicted"/>
<reference evidence="2" key="1">
    <citation type="submission" date="2023-08" db="EMBL/GenBank/DDBJ databases">
        <title>A de novo genome assembly of Solanum verrucosum Schlechtendal, a Mexican diploid species geographically isolated from the other diploid A-genome species in potato relatives.</title>
        <authorList>
            <person name="Hosaka K."/>
        </authorList>
    </citation>
    <scope>NUCLEOTIDE SEQUENCE</scope>
    <source>
        <tissue evidence="2">Young leaves</tissue>
    </source>
</reference>
<name>A0AAF0QTY8_SOLVR</name>
<dbReference type="EMBL" id="CP133616">
    <property type="protein sequence ID" value="WMV30297.1"/>
    <property type="molecule type" value="Genomic_DNA"/>
</dbReference>
<gene>
    <name evidence="2" type="ORF">MTR67_023682</name>
</gene>
<keyword evidence="3" id="KW-1185">Reference proteome</keyword>
<dbReference type="InterPro" id="IPR005162">
    <property type="entry name" value="Retrotrans_gag_dom"/>
</dbReference>
<feature type="domain" description="Retrotransposon gag" evidence="1">
    <location>
        <begin position="11"/>
        <end position="85"/>
    </location>
</feature>
<protein>
    <recommendedName>
        <fullName evidence="1">Retrotransposon gag domain-containing protein</fullName>
    </recommendedName>
</protein>
<sequence>MVRPMEKEWAEDAPIVSWAVFESAFMGRFFPRELREAKVREFLTLKQEFMSVHEYSLNFTQLSRYAPEMVADMRSRMSLFIIGLYHLSSKEGKATMPIGDMDIARQMIHVQQVCHDPGVHPRCNMVYLTPKGSHTCP</sequence>
<dbReference type="Proteomes" id="UP001234989">
    <property type="component" value="Chromosome 5"/>
</dbReference>
<organism evidence="2 3">
    <name type="scientific">Solanum verrucosum</name>
    <dbReference type="NCBI Taxonomy" id="315347"/>
    <lineage>
        <taxon>Eukaryota</taxon>
        <taxon>Viridiplantae</taxon>
        <taxon>Streptophyta</taxon>
        <taxon>Embryophyta</taxon>
        <taxon>Tracheophyta</taxon>
        <taxon>Spermatophyta</taxon>
        <taxon>Magnoliopsida</taxon>
        <taxon>eudicotyledons</taxon>
        <taxon>Gunneridae</taxon>
        <taxon>Pentapetalae</taxon>
        <taxon>asterids</taxon>
        <taxon>lamiids</taxon>
        <taxon>Solanales</taxon>
        <taxon>Solanaceae</taxon>
        <taxon>Solanoideae</taxon>
        <taxon>Solaneae</taxon>
        <taxon>Solanum</taxon>
    </lineage>
</organism>
<dbReference type="Pfam" id="PF03732">
    <property type="entry name" value="Retrotrans_gag"/>
    <property type="match status" value="1"/>
</dbReference>
<evidence type="ECO:0000313" key="3">
    <source>
        <dbReference type="Proteomes" id="UP001234989"/>
    </source>
</evidence>